<dbReference type="Proteomes" id="UP000027265">
    <property type="component" value="Unassembled WGS sequence"/>
</dbReference>
<accession>A0A067PNT4</accession>
<dbReference type="AlphaFoldDB" id="A0A067PNT4"/>
<dbReference type="EMBL" id="KL197725">
    <property type="protein sequence ID" value="KDQ55475.1"/>
    <property type="molecule type" value="Genomic_DNA"/>
</dbReference>
<evidence type="ECO:0000313" key="1">
    <source>
        <dbReference type="EMBL" id="KDQ55475.1"/>
    </source>
</evidence>
<name>A0A067PNT4_9AGAM</name>
<protein>
    <submittedName>
        <fullName evidence="1">Uncharacterized protein</fullName>
    </submittedName>
</protein>
<keyword evidence="2" id="KW-1185">Reference proteome</keyword>
<organism evidence="1 2">
    <name type="scientific">Jaapia argillacea MUCL 33604</name>
    <dbReference type="NCBI Taxonomy" id="933084"/>
    <lineage>
        <taxon>Eukaryota</taxon>
        <taxon>Fungi</taxon>
        <taxon>Dikarya</taxon>
        <taxon>Basidiomycota</taxon>
        <taxon>Agaricomycotina</taxon>
        <taxon>Agaricomycetes</taxon>
        <taxon>Agaricomycetidae</taxon>
        <taxon>Jaapiales</taxon>
        <taxon>Jaapiaceae</taxon>
        <taxon>Jaapia</taxon>
    </lineage>
</organism>
<proteinExistence type="predicted"/>
<dbReference type="OrthoDB" id="3197626at2759"/>
<dbReference type="HOGENOM" id="CLU_2542872_0_0_1"/>
<dbReference type="InParanoid" id="A0A067PNT4"/>
<reference evidence="2" key="1">
    <citation type="journal article" date="2014" name="Proc. Natl. Acad. Sci. U.S.A.">
        <title>Extensive sampling of basidiomycete genomes demonstrates inadequacy of the white-rot/brown-rot paradigm for wood decay fungi.</title>
        <authorList>
            <person name="Riley R."/>
            <person name="Salamov A.A."/>
            <person name="Brown D.W."/>
            <person name="Nagy L.G."/>
            <person name="Floudas D."/>
            <person name="Held B.W."/>
            <person name="Levasseur A."/>
            <person name="Lombard V."/>
            <person name="Morin E."/>
            <person name="Otillar R."/>
            <person name="Lindquist E.A."/>
            <person name="Sun H."/>
            <person name="LaButti K.M."/>
            <person name="Schmutz J."/>
            <person name="Jabbour D."/>
            <person name="Luo H."/>
            <person name="Baker S.E."/>
            <person name="Pisabarro A.G."/>
            <person name="Walton J.D."/>
            <person name="Blanchette R.A."/>
            <person name="Henrissat B."/>
            <person name="Martin F."/>
            <person name="Cullen D."/>
            <person name="Hibbett D.S."/>
            <person name="Grigoriev I.V."/>
        </authorList>
    </citation>
    <scope>NUCLEOTIDE SEQUENCE [LARGE SCALE GENOMIC DNA]</scope>
    <source>
        <strain evidence="2">MUCL 33604</strain>
    </source>
</reference>
<sequence length="83" mass="9108">MVGIAIALGSTTPVKCQALYTFNQLTDQATIAFAIINLSIRTYVYISPGDVNSGTNRLLRWLYGHRSDTSLSLWLLSSSVNDL</sequence>
<gene>
    <name evidence="1" type="ORF">JAAARDRAFT_37492</name>
</gene>
<evidence type="ECO:0000313" key="2">
    <source>
        <dbReference type="Proteomes" id="UP000027265"/>
    </source>
</evidence>